<name>A0A7X1FQM7_9SPHN</name>
<organism evidence="11 12">
    <name type="scientific">Novosphingobium flavum</name>
    <dbReference type="NCBI Taxonomy" id="1778672"/>
    <lineage>
        <taxon>Bacteria</taxon>
        <taxon>Pseudomonadati</taxon>
        <taxon>Pseudomonadota</taxon>
        <taxon>Alphaproteobacteria</taxon>
        <taxon>Sphingomonadales</taxon>
        <taxon>Sphingomonadaceae</taxon>
        <taxon>Novosphingobium</taxon>
    </lineage>
</organism>
<sequence length="481" mass="51755">MSAAGFIAGHGLWSAAQAEAAAELPRRLEAEGIHSVRLSFPDLHGILRGKTVMAAALPGALKHGLSITSSLWLKDTSHRTVVPVFSAGAGIGRADLQGAGDLVMVPDPLSLRLLPWAPGTAWMLCDLAFADGTPFVWSPRRIALAAAERLAARGLEFVSGLEVEFHLTRMVDPRLGLADAGQPGTPPDVELLHQGYAYLTEQRYDTIEPVLDILRRDCEALGLPLISMELEFGPSQVEFVFGPQSGLASADDMTLFRNAAKQIARRHGYHASFMCRPALPEAMSSGWHLHQSLRRANDGTNAFARPDGRPGLSETGRHYLAGLLAEAAGAMPLTTPTINGYKRYRANSLAPDRIAWGEDNRGAMLRVLAKGEAGATRIENRVGEPAANPYLYLASQMISGLAGIEAGLTPPEAVDSPYTAEAPRLPGSLEAALGQLDASAVLRAGLGDGFTDHFLRIKRAEVARYNTAVTDWEHREYFDLF</sequence>
<dbReference type="PANTHER" id="PTHR43785:SF12">
    <property type="entry name" value="TYPE-1 GLUTAMINE SYNTHETASE 2"/>
    <property type="match status" value="1"/>
</dbReference>
<evidence type="ECO:0000313" key="11">
    <source>
        <dbReference type="EMBL" id="MBC2665185.1"/>
    </source>
</evidence>
<keyword evidence="5" id="KW-0067">ATP-binding</keyword>
<dbReference type="PROSITE" id="PS51986">
    <property type="entry name" value="GS_BETA_GRASP"/>
    <property type="match status" value="1"/>
</dbReference>
<dbReference type="Proteomes" id="UP000566813">
    <property type="component" value="Unassembled WGS sequence"/>
</dbReference>
<evidence type="ECO:0000256" key="8">
    <source>
        <dbReference type="RuleBase" id="RU000384"/>
    </source>
</evidence>
<keyword evidence="12" id="KW-1185">Reference proteome</keyword>
<comment type="cofactor">
    <cofactor evidence="1">
        <name>Mg(2+)</name>
        <dbReference type="ChEBI" id="CHEBI:18420"/>
    </cofactor>
</comment>
<dbReference type="SMART" id="SM01230">
    <property type="entry name" value="Gln-synt_C"/>
    <property type="match status" value="1"/>
</dbReference>
<reference evidence="11 12" key="1">
    <citation type="submission" date="2020-08" db="EMBL/GenBank/DDBJ databases">
        <title>The genome sequence of type strain Novosphingobium flavum NBRC 111647.</title>
        <authorList>
            <person name="Liu Y."/>
        </authorList>
    </citation>
    <scope>NUCLEOTIDE SEQUENCE [LARGE SCALE GENOMIC DNA]</scope>
    <source>
        <strain evidence="11 12">NBRC 111647</strain>
    </source>
</reference>
<protein>
    <submittedName>
        <fullName evidence="11">Glutamine synthetase</fullName>
    </submittedName>
</protein>
<evidence type="ECO:0000256" key="6">
    <source>
        <dbReference type="ARBA" id="ARBA00023231"/>
    </source>
</evidence>
<feature type="domain" description="GS beta-grasp" evidence="9">
    <location>
        <begin position="31"/>
        <end position="132"/>
    </location>
</feature>
<evidence type="ECO:0000313" key="12">
    <source>
        <dbReference type="Proteomes" id="UP000566813"/>
    </source>
</evidence>
<dbReference type="InterPro" id="IPR008146">
    <property type="entry name" value="Gln_synth_cat_dom"/>
</dbReference>
<comment type="function">
    <text evidence="2">Catalyzes the ATP-dependent biosynthesis of glutamine from glutamate and ammonia.</text>
</comment>
<dbReference type="RefSeq" id="WP_185663445.1">
    <property type="nucleotide sequence ID" value="NZ_JACLAW010000004.1"/>
</dbReference>
<accession>A0A7X1FQM7</accession>
<dbReference type="InterPro" id="IPR014746">
    <property type="entry name" value="Gln_synth/guanido_kin_cat_dom"/>
</dbReference>
<keyword evidence="6" id="KW-0535">Nitrogen fixation</keyword>
<dbReference type="Pfam" id="PF00120">
    <property type="entry name" value="Gln-synt_C"/>
    <property type="match status" value="1"/>
</dbReference>
<feature type="domain" description="GS catalytic" evidence="10">
    <location>
        <begin position="139"/>
        <end position="481"/>
    </location>
</feature>
<evidence type="ECO:0000256" key="5">
    <source>
        <dbReference type="ARBA" id="ARBA00022840"/>
    </source>
</evidence>
<evidence type="ECO:0000256" key="2">
    <source>
        <dbReference type="ARBA" id="ARBA00003117"/>
    </source>
</evidence>
<dbReference type="SUPFAM" id="SSF55931">
    <property type="entry name" value="Glutamine synthetase/guanido kinase"/>
    <property type="match status" value="1"/>
</dbReference>
<dbReference type="GO" id="GO:0004356">
    <property type="term" value="F:glutamine synthetase activity"/>
    <property type="evidence" value="ECO:0007669"/>
    <property type="project" value="InterPro"/>
</dbReference>
<keyword evidence="4" id="KW-0547">Nucleotide-binding</keyword>
<dbReference type="GO" id="GO:0005524">
    <property type="term" value="F:ATP binding"/>
    <property type="evidence" value="ECO:0007669"/>
    <property type="project" value="UniProtKB-KW"/>
</dbReference>
<keyword evidence="3" id="KW-0436">Ligase</keyword>
<evidence type="ECO:0000256" key="7">
    <source>
        <dbReference type="PROSITE-ProRule" id="PRU01330"/>
    </source>
</evidence>
<dbReference type="PROSITE" id="PS51987">
    <property type="entry name" value="GS_CATALYTIC"/>
    <property type="match status" value="1"/>
</dbReference>
<evidence type="ECO:0000259" key="9">
    <source>
        <dbReference type="PROSITE" id="PS51986"/>
    </source>
</evidence>
<evidence type="ECO:0000256" key="1">
    <source>
        <dbReference type="ARBA" id="ARBA00001946"/>
    </source>
</evidence>
<dbReference type="PANTHER" id="PTHR43785">
    <property type="entry name" value="GAMMA-GLUTAMYLPUTRESCINE SYNTHETASE"/>
    <property type="match status" value="1"/>
</dbReference>
<comment type="similarity">
    <text evidence="7 8">Belongs to the glutamine synthetase family.</text>
</comment>
<comment type="caution">
    <text evidence="11">The sequence shown here is derived from an EMBL/GenBank/DDBJ whole genome shotgun (WGS) entry which is preliminary data.</text>
</comment>
<proteinExistence type="inferred from homology"/>
<dbReference type="AlphaFoldDB" id="A0A7X1FQM7"/>
<dbReference type="InterPro" id="IPR036651">
    <property type="entry name" value="Gln_synt_N_sf"/>
</dbReference>
<dbReference type="InterPro" id="IPR008147">
    <property type="entry name" value="Gln_synt_N"/>
</dbReference>
<dbReference type="Gene3D" id="3.10.20.70">
    <property type="entry name" value="Glutamine synthetase, N-terminal domain"/>
    <property type="match status" value="1"/>
</dbReference>
<evidence type="ECO:0000259" key="10">
    <source>
        <dbReference type="PROSITE" id="PS51987"/>
    </source>
</evidence>
<evidence type="ECO:0000256" key="3">
    <source>
        <dbReference type="ARBA" id="ARBA00022598"/>
    </source>
</evidence>
<dbReference type="GO" id="GO:0006542">
    <property type="term" value="P:glutamine biosynthetic process"/>
    <property type="evidence" value="ECO:0007669"/>
    <property type="project" value="InterPro"/>
</dbReference>
<dbReference type="Gene3D" id="3.30.590.10">
    <property type="entry name" value="Glutamine synthetase/guanido kinase, catalytic domain"/>
    <property type="match status" value="1"/>
</dbReference>
<dbReference type="EMBL" id="JACLAW010000004">
    <property type="protein sequence ID" value="MBC2665185.1"/>
    <property type="molecule type" value="Genomic_DNA"/>
</dbReference>
<evidence type="ECO:0000256" key="4">
    <source>
        <dbReference type="ARBA" id="ARBA00022741"/>
    </source>
</evidence>
<gene>
    <name evidence="11" type="ORF">H7F51_06615</name>
</gene>
<dbReference type="SUPFAM" id="SSF54368">
    <property type="entry name" value="Glutamine synthetase, N-terminal domain"/>
    <property type="match status" value="1"/>
</dbReference>